<dbReference type="GO" id="GO:0032259">
    <property type="term" value="P:methylation"/>
    <property type="evidence" value="ECO:0007669"/>
    <property type="project" value="UniProtKB-KW"/>
</dbReference>
<evidence type="ECO:0000313" key="2">
    <source>
        <dbReference type="EMBL" id="PTE18203.1"/>
    </source>
</evidence>
<dbReference type="AlphaFoldDB" id="A0A2T4JK14"/>
<accession>A0A2T4JK14</accession>
<dbReference type="RefSeq" id="WP_107324378.1">
    <property type="nucleotide sequence ID" value="NZ_NHSP01000047.1"/>
</dbReference>
<keyword evidence="2" id="KW-0808">Transferase</keyword>
<gene>
    <name evidence="2" type="ORF">C5F46_05595</name>
</gene>
<dbReference type="NCBIfam" id="TIGR01444">
    <property type="entry name" value="fkbM_fam"/>
    <property type="match status" value="1"/>
</dbReference>
<dbReference type="EMBL" id="PZKF01000009">
    <property type="protein sequence ID" value="PTE18203.1"/>
    <property type="molecule type" value="Genomic_DNA"/>
</dbReference>
<dbReference type="InterPro" id="IPR006342">
    <property type="entry name" value="FkbM_mtfrase"/>
</dbReference>
<dbReference type="Gene3D" id="3.40.50.150">
    <property type="entry name" value="Vaccinia Virus protein VP39"/>
    <property type="match status" value="1"/>
</dbReference>
<comment type="caution">
    <text evidence="2">The sequence shown here is derived from an EMBL/GenBank/DDBJ whole genome shotgun (WGS) entry which is preliminary data.</text>
</comment>
<dbReference type="InterPro" id="IPR052514">
    <property type="entry name" value="SAM-dependent_MTase"/>
</dbReference>
<dbReference type="SUPFAM" id="SSF53335">
    <property type="entry name" value="S-adenosyl-L-methionine-dependent methyltransferases"/>
    <property type="match status" value="1"/>
</dbReference>
<dbReference type="Pfam" id="PF05050">
    <property type="entry name" value="Methyltransf_21"/>
    <property type="match status" value="1"/>
</dbReference>
<evidence type="ECO:0000259" key="1">
    <source>
        <dbReference type="Pfam" id="PF05050"/>
    </source>
</evidence>
<name>A0A2T4JK14_9RHOB</name>
<keyword evidence="3" id="KW-1185">Reference proteome</keyword>
<protein>
    <submittedName>
        <fullName evidence="2">FkbM family methyltransferase</fullName>
    </submittedName>
</protein>
<dbReference type="PANTHER" id="PTHR34203:SF15">
    <property type="entry name" value="SLL1173 PROTEIN"/>
    <property type="match status" value="1"/>
</dbReference>
<dbReference type="InterPro" id="IPR029063">
    <property type="entry name" value="SAM-dependent_MTases_sf"/>
</dbReference>
<dbReference type="Proteomes" id="UP000241899">
    <property type="component" value="Unassembled WGS sequence"/>
</dbReference>
<keyword evidence="2" id="KW-0489">Methyltransferase</keyword>
<organism evidence="2 3">
    <name type="scientific">Phaeovulum veldkampii DSM 11550</name>
    <dbReference type="NCBI Taxonomy" id="1185920"/>
    <lineage>
        <taxon>Bacteria</taxon>
        <taxon>Pseudomonadati</taxon>
        <taxon>Pseudomonadota</taxon>
        <taxon>Alphaproteobacteria</taxon>
        <taxon>Rhodobacterales</taxon>
        <taxon>Paracoccaceae</taxon>
        <taxon>Phaeovulum</taxon>
    </lineage>
</organism>
<proteinExistence type="predicted"/>
<reference evidence="2 3" key="1">
    <citation type="submission" date="2018-03" db="EMBL/GenBank/DDBJ databases">
        <title>Rhodobacter veldkampii.</title>
        <authorList>
            <person name="Meyer T.E."/>
            <person name="Miller S."/>
            <person name="Lodha T."/>
            <person name="Gandham S."/>
            <person name="Chintalapati S."/>
            <person name="Chintalapati V.R."/>
        </authorList>
    </citation>
    <scope>NUCLEOTIDE SEQUENCE [LARGE SCALE GENOMIC DNA]</scope>
    <source>
        <strain evidence="2 3">DSM 11550</strain>
    </source>
</reference>
<evidence type="ECO:0000313" key="3">
    <source>
        <dbReference type="Proteomes" id="UP000241899"/>
    </source>
</evidence>
<dbReference type="GO" id="GO:0008168">
    <property type="term" value="F:methyltransferase activity"/>
    <property type="evidence" value="ECO:0007669"/>
    <property type="project" value="UniProtKB-KW"/>
</dbReference>
<sequence length="218" mass="23511">MASNWEDATFRMCVFGGHGRALADLLKGLNRPFTFLDVGANQGLFTLLAVQNPFCEEAIAFEPVPETFGLLAHNAAHSPMSNRIRCVQAAISSETGTATISLSDGHSGAASLTDRKLGNGRTLTIDTLSAHDIDRLLSGQSDLVIKVDVEGFEWVVIPEVLKLASAPRISHLFFEVDLAWVDVKALSVALRAAGLTKFSRHGGKNHFDMLATRPQGKI</sequence>
<dbReference type="OrthoDB" id="7542440at2"/>
<feature type="domain" description="Methyltransferase FkbM" evidence="1">
    <location>
        <begin position="37"/>
        <end position="180"/>
    </location>
</feature>
<dbReference type="PANTHER" id="PTHR34203">
    <property type="entry name" value="METHYLTRANSFERASE, FKBM FAMILY PROTEIN"/>
    <property type="match status" value="1"/>
</dbReference>